<feature type="domain" description="SnoaL-like" evidence="1">
    <location>
        <begin position="6"/>
        <end position="127"/>
    </location>
</feature>
<dbReference type="SUPFAM" id="SSF54427">
    <property type="entry name" value="NTF2-like"/>
    <property type="match status" value="1"/>
</dbReference>
<dbReference type="AlphaFoldDB" id="A0A7W7F634"/>
<evidence type="ECO:0000313" key="2">
    <source>
        <dbReference type="EMBL" id="MBB4631971.1"/>
    </source>
</evidence>
<accession>A0A7W7F634</accession>
<keyword evidence="3" id="KW-1185">Reference proteome</keyword>
<evidence type="ECO:0000313" key="3">
    <source>
        <dbReference type="Proteomes" id="UP000566324"/>
    </source>
</evidence>
<protein>
    <recommendedName>
        <fullName evidence="1">SnoaL-like domain-containing protein</fullName>
    </recommendedName>
</protein>
<dbReference type="RefSeq" id="WP_184067630.1">
    <property type="nucleotide sequence ID" value="NZ_JACHNZ010000015.1"/>
</dbReference>
<comment type="caution">
    <text evidence="2">The sequence shown here is derived from an EMBL/GenBank/DDBJ whole genome shotgun (WGS) entry which is preliminary data.</text>
</comment>
<evidence type="ECO:0000259" key="1">
    <source>
        <dbReference type="Pfam" id="PF13577"/>
    </source>
</evidence>
<gene>
    <name evidence="2" type="ORF">GGQ98_001588</name>
</gene>
<name>A0A7W7F634_9SPHN</name>
<dbReference type="InterPro" id="IPR032710">
    <property type="entry name" value="NTF2-like_dom_sf"/>
</dbReference>
<organism evidence="2 3">
    <name type="scientific">Sphingosinicella soli</name>
    <dbReference type="NCBI Taxonomy" id="333708"/>
    <lineage>
        <taxon>Bacteria</taxon>
        <taxon>Pseudomonadati</taxon>
        <taxon>Pseudomonadota</taxon>
        <taxon>Alphaproteobacteria</taxon>
        <taxon>Sphingomonadales</taxon>
        <taxon>Sphingosinicellaceae</taxon>
        <taxon>Sphingosinicella</taxon>
    </lineage>
</organism>
<sequence length="173" mass="19783">MDFDAELADRLAIQSVLSSYCRGIDRLEGDRIADAYWPDAIDDHGIFAGTATDFVPFILRYMADAYSRTAHRLGQSYIEFSGDEAVAETYFASQHRLRDDEARIEAVDGRYVDRLQRRDGVWKIFRRLVVIDFLREHGDGASRLADIERLTVGRHGDDDPSYAIFANLRESRS</sequence>
<dbReference type="Pfam" id="PF13577">
    <property type="entry name" value="SnoaL_4"/>
    <property type="match status" value="1"/>
</dbReference>
<dbReference type="Gene3D" id="3.10.450.50">
    <property type="match status" value="1"/>
</dbReference>
<dbReference type="InterPro" id="IPR037401">
    <property type="entry name" value="SnoaL-like"/>
</dbReference>
<dbReference type="EMBL" id="JACHNZ010000015">
    <property type="protein sequence ID" value="MBB4631971.1"/>
    <property type="molecule type" value="Genomic_DNA"/>
</dbReference>
<dbReference type="Proteomes" id="UP000566324">
    <property type="component" value="Unassembled WGS sequence"/>
</dbReference>
<reference evidence="2 3" key="1">
    <citation type="submission" date="2020-08" db="EMBL/GenBank/DDBJ databases">
        <title>Genomic Encyclopedia of Type Strains, Phase IV (KMG-IV): sequencing the most valuable type-strain genomes for metagenomic binning, comparative biology and taxonomic classification.</title>
        <authorList>
            <person name="Goeker M."/>
        </authorList>
    </citation>
    <scope>NUCLEOTIDE SEQUENCE [LARGE SCALE GENOMIC DNA]</scope>
    <source>
        <strain evidence="2 3">DSM 17328</strain>
    </source>
</reference>
<proteinExistence type="predicted"/>